<feature type="compositionally biased region" description="Pro residues" evidence="1">
    <location>
        <begin position="1"/>
        <end position="23"/>
    </location>
</feature>
<accession>A0A9N7TLP5</accession>
<organism evidence="2 3">
    <name type="scientific">Pleuronectes platessa</name>
    <name type="common">European plaice</name>
    <dbReference type="NCBI Taxonomy" id="8262"/>
    <lineage>
        <taxon>Eukaryota</taxon>
        <taxon>Metazoa</taxon>
        <taxon>Chordata</taxon>
        <taxon>Craniata</taxon>
        <taxon>Vertebrata</taxon>
        <taxon>Euteleostomi</taxon>
        <taxon>Actinopterygii</taxon>
        <taxon>Neopterygii</taxon>
        <taxon>Teleostei</taxon>
        <taxon>Neoteleostei</taxon>
        <taxon>Acanthomorphata</taxon>
        <taxon>Carangaria</taxon>
        <taxon>Pleuronectiformes</taxon>
        <taxon>Pleuronectoidei</taxon>
        <taxon>Pleuronectidae</taxon>
        <taxon>Pleuronectes</taxon>
    </lineage>
</organism>
<name>A0A9N7TLP5_PLEPL</name>
<feature type="compositionally biased region" description="Basic and acidic residues" evidence="1">
    <location>
        <begin position="25"/>
        <end position="40"/>
    </location>
</feature>
<evidence type="ECO:0000313" key="2">
    <source>
        <dbReference type="EMBL" id="CAB1415282.1"/>
    </source>
</evidence>
<dbReference type="EMBL" id="CADEAL010000148">
    <property type="protein sequence ID" value="CAB1415282.1"/>
    <property type="molecule type" value="Genomic_DNA"/>
</dbReference>
<sequence>MLSSPSPTPHLPPPSPGFDPPLQPRWRDDRARKEGLEREEETTLCKECRLVCGSNSTTQRHKKDRTPSSLPRRRTAKRRLTVYTGPPSMILGGGGGLVGGTNGLSNAGLIRDT</sequence>
<proteinExistence type="predicted"/>
<feature type="region of interest" description="Disordered" evidence="1">
    <location>
        <begin position="53"/>
        <end position="113"/>
    </location>
</feature>
<gene>
    <name evidence="2" type="ORF">PLEPLA_LOCUS2998</name>
</gene>
<feature type="region of interest" description="Disordered" evidence="1">
    <location>
        <begin position="1"/>
        <end position="40"/>
    </location>
</feature>
<feature type="compositionally biased region" description="Gly residues" evidence="1">
    <location>
        <begin position="91"/>
        <end position="102"/>
    </location>
</feature>
<evidence type="ECO:0000313" key="3">
    <source>
        <dbReference type="Proteomes" id="UP001153269"/>
    </source>
</evidence>
<reference evidence="2" key="1">
    <citation type="submission" date="2020-03" db="EMBL/GenBank/DDBJ databases">
        <authorList>
            <person name="Weist P."/>
        </authorList>
    </citation>
    <scope>NUCLEOTIDE SEQUENCE</scope>
</reference>
<comment type="caution">
    <text evidence="2">The sequence shown here is derived from an EMBL/GenBank/DDBJ whole genome shotgun (WGS) entry which is preliminary data.</text>
</comment>
<keyword evidence="3" id="KW-1185">Reference proteome</keyword>
<protein>
    <submittedName>
        <fullName evidence="2">Uncharacterized protein</fullName>
    </submittedName>
</protein>
<dbReference type="AlphaFoldDB" id="A0A9N7TLP5"/>
<feature type="compositionally biased region" description="Basic residues" evidence="1">
    <location>
        <begin position="71"/>
        <end position="80"/>
    </location>
</feature>
<evidence type="ECO:0000256" key="1">
    <source>
        <dbReference type="SAM" id="MobiDB-lite"/>
    </source>
</evidence>
<dbReference type="Proteomes" id="UP001153269">
    <property type="component" value="Unassembled WGS sequence"/>
</dbReference>